<dbReference type="EMBL" id="BGPR01016817">
    <property type="protein sequence ID" value="GBN74231.1"/>
    <property type="molecule type" value="Genomic_DNA"/>
</dbReference>
<proteinExistence type="predicted"/>
<organism evidence="1 2">
    <name type="scientific">Araneus ventricosus</name>
    <name type="common">Orbweaver spider</name>
    <name type="synonym">Epeira ventricosa</name>
    <dbReference type="NCBI Taxonomy" id="182803"/>
    <lineage>
        <taxon>Eukaryota</taxon>
        <taxon>Metazoa</taxon>
        <taxon>Ecdysozoa</taxon>
        <taxon>Arthropoda</taxon>
        <taxon>Chelicerata</taxon>
        <taxon>Arachnida</taxon>
        <taxon>Araneae</taxon>
        <taxon>Araneomorphae</taxon>
        <taxon>Entelegynae</taxon>
        <taxon>Araneoidea</taxon>
        <taxon>Araneidae</taxon>
        <taxon>Araneus</taxon>
    </lineage>
</organism>
<sequence>MQVVTRSEKQELYILFMYICLERSVYKLCLVELTMRNNFSPRWFSSDHWNLHYDTYLRSMASNKGSCAITPKTKEPNQWGALIAVLLESNSFQTRMKQGKNRPMLHIPFENP</sequence>
<accession>A0A4Y2REZ6</accession>
<protein>
    <submittedName>
        <fullName evidence="1">Uncharacterized protein</fullName>
    </submittedName>
</protein>
<dbReference type="AlphaFoldDB" id="A0A4Y2REZ6"/>
<name>A0A4Y2REZ6_ARAVE</name>
<keyword evidence="2" id="KW-1185">Reference proteome</keyword>
<evidence type="ECO:0000313" key="1">
    <source>
        <dbReference type="EMBL" id="GBN74231.1"/>
    </source>
</evidence>
<dbReference type="Proteomes" id="UP000499080">
    <property type="component" value="Unassembled WGS sequence"/>
</dbReference>
<gene>
    <name evidence="1" type="ORF">AVEN_273084_1</name>
</gene>
<comment type="caution">
    <text evidence="1">The sequence shown here is derived from an EMBL/GenBank/DDBJ whole genome shotgun (WGS) entry which is preliminary data.</text>
</comment>
<reference evidence="1 2" key="1">
    <citation type="journal article" date="2019" name="Sci. Rep.">
        <title>Orb-weaving spider Araneus ventricosus genome elucidates the spidroin gene catalogue.</title>
        <authorList>
            <person name="Kono N."/>
            <person name="Nakamura H."/>
            <person name="Ohtoshi R."/>
            <person name="Moran D.A.P."/>
            <person name="Shinohara A."/>
            <person name="Yoshida Y."/>
            <person name="Fujiwara M."/>
            <person name="Mori M."/>
            <person name="Tomita M."/>
            <person name="Arakawa K."/>
        </authorList>
    </citation>
    <scope>NUCLEOTIDE SEQUENCE [LARGE SCALE GENOMIC DNA]</scope>
</reference>
<evidence type="ECO:0000313" key="2">
    <source>
        <dbReference type="Proteomes" id="UP000499080"/>
    </source>
</evidence>